<reference evidence="1" key="1">
    <citation type="submission" date="2020-06" db="EMBL/GenBank/DDBJ databases">
        <title>Stable isotope informed genome-resolved metagenomics uncovers potential trophic interactions in rhizosphere soil.</title>
        <authorList>
            <person name="Starr E.P."/>
            <person name="Shi S."/>
            <person name="Blazewicz S.J."/>
            <person name="Koch B.J."/>
            <person name="Probst A.J."/>
            <person name="Hungate B.A."/>
            <person name="Pett-Ridge J."/>
            <person name="Firestone M.K."/>
            <person name="Banfield J.F."/>
        </authorList>
    </citation>
    <scope>NUCLEOTIDE SEQUENCE</scope>
    <source>
        <strain evidence="1">YM_69_17</strain>
    </source>
</reference>
<protein>
    <submittedName>
        <fullName evidence="1">Uncharacterized protein</fullName>
    </submittedName>
</protein>
<dbReference type="Proteomes" id="UP000700706">
    <property type="component" value="Unassembled WGS sequence"/>
</dbReference>
<proteinExistence type="predicted"/>
<name>A0A952FMY2_9PROT</name>
<sequence length="283" mass="31287">MNAGADPDLDVQAYCRSLALQQIQMLTRLAEIAMQLAEAEGVRAIEAQAKAARVRAAGPEADEASMEAARAEAQEAGMAFSRFSRSVQRSLLLRSRAAADLCAADKAARRARRARQRNHVASALESLAGDPELSPGERIRAEEHDLQEHLDALYDDEEDRIEDRPVGAVIAGLASGLGLSDAWRRRASDWSDPPYPPPLTDTPDEIRERRRARVLELLSQPLRYMDRDEIPALMAGIEARLREPDVPALLDTEPPMRVAERVCRSLGHEPYPDLDWADKPDTG</sequence>
<organism evidence="1 2">
    <name type="scientific">Inquilinus limosus</name>
    <dbReference type="NCBI Taxonomy" id="171674"/>
    <lineage>
        <taxon>Bacteria</taxon>
        <taxon>Pseudomonadati</taxon>
        <taxon>Pseudomonadota</taxon>
        <taxon>Alphaproteobacteria</taxon>
        <taxon>Rhodospirillales</taxon>
        <taxon>Rhodospirillaceae</taxon>
        <taxon>Inquilinus</taxon>
    </lineage>
</organism>
<comment type="caution">
    <text evidence="1">The sequence shown here is derived from an EMBL/GenBank/DDBJ whole genome shotgun (WGS) entry which is preliminary data.</text>
</comment>
<dbReference type="EMBL" id="JAEKLZ010000163">
    <property type="protein sequence ID" value="MBW8725191.1"/>
    <property type="molecule type" value="Genomic_DNA"/>
</dbReference>
<dbReference type="AlphaFoldDB" id="A0A952FMY2"/>
<gene>
    <name evidence="1" type="ORF">JF625_08575</name>
</gene>
<accession>A0A952FMY2</accession>
<evidence type="ECO:0000313" key="2">
    <source>
        <dbReference type="Proteomes" id="UP000700706"/>
    </source>
</evidence>
<feature type="non-terminal residue" evidence="1">
    <location>
        <position position="1"/>
    </location>
</feature>
<evidence type="ECO:0000313" key="1">
    <source>
        <dbReference type="EMBL" id="MBW8725191.1"/>
    </source>
</evidence>